<gene>
    <name evidence="2" type="ORF">EVJ58_g5942</name>
</gene>
<evidence type="ECO:0000313" key="2">
    <source>
        <dbReference type="EMBL" id="TFY59176.1"/>
    </source>
</evidence>
<proteinExistence type="predicted"/>
<evidence type="ECO:0000313" key="3">
    <source>
        <dbReference type="Proteomes" id="UP000298390"/>
    </source>
</evidence>
<name>A0A4Y9Y9D0_9APHY</name>
<feature type="compositionally biased region" description="Acidic residues" evidence="1">
    <location>
        <begin position="157"/>
        <end position="171"/>
    </location>
</feature>
<dbReference type="AlphaFoldDB" id="A0A4Y9Y9D0"/>
<reference evidence="2 3" key="1">
    <citation type="submission" date="2019-01" db="EMBL/GenBank/DDBJ databases">
        <title>Genome sequencing of the rare red list fungi Fomitopsis rosea.</title>
        <authorList>
            <person name="Buettner E."/>
            <person name="Kellner H."/>
        </authorList>
    </citation>
    <scope>NUCLEOTIDE SEQUENCE [LARGE SCALE GENOMIC DNA]</scope>
    <source>
        <strain evidence="2 3">DSM 105464</strain>
    </source>
</reference>
<protein>
    <submittedName>
        <fullName evidence="2">Uncharacterized protein</fullName>
    </submittedName>
</protein>
<dbReference type="EMBL" id="SEKV01000316">
    <property type="protein sequence ID" value="TFY59176.1"/>
    <property type="molecule type" value="Genomic_DNA"/>
</dbReference>
<accession>A0A4Y9Y9D0</accession>
<dbReference type="Proteomes" id="UP000298390">
    <property type="component" value="Unassembled WGS sequence"/>
</dbReference>
<comment type="caution">
    <text evidence="2">The sequence shown here is derived from an EMBL/GenBank/DDBJ whole genome shotgun (WGS) entry which is preliminary data.</text>
</comment>
<evidence type="ECO:0000256" key="1">
    <source>
        <dbReference type="SAM" id="MobiDB-lite"/>
    </source>
</evidence>
<feature type="compositionally biased region" description="Basic and acidic residues" evidence="1">
    <location>
        <begin position="139"/>
        <end position="156"/>
    </location>
</feature>
<feature type="region of interest" description="Disordered" evidence="1">
    <location>
        <begin position="114"/>
        <end position="177"/>
    </location>
</feature>
<organism evidence="2 3">
    <name type="scientific">Rhodofomes roseus</name>
    <dbReference type="NCBI Taxonomy" id="34475"/>
    <lineage>
        <taxon>Eukaryota</taxon>
        <taxon>Fungi</taxon>
        <taxon>Dikarya</taxon>
        <taxon>Basidiomycota</taxon>
        <taxon>Agaricomycotina</taxon>
        <taxon>Agaricomycetes</taxon>
        <taxon>Polyporales</taxon>
        <taxon>Rhodofomes</taxon>
    </lineage>
</organism>
<sequence length="282" mass="32161">MNSNSWRLPTVDTPDVERNDLLPRFRPTRRLMTDEEFDEIAECDPLTILPWILVPDGLGDLAPPVMLFGFDIDPDMLIAYAKEHDVTVYFDETPPCSDIEFGESDDENDQLEQGVRVDQLGPSERGETQAERGSGQDMKQLESEEKDENDPVHDGDSGVDDEVEDDEDDYDYDFRRIRKSGPGTERLEIDRIGTMRIALHTLAKEKGARIPAHLLQIGSGVQRSAMRDTSLIAVFYTNYDLKADDLPTTDDIEKLRAEAGSQHSPGWYLDDDNMIWGRRRYY</sequence>